<gene>
    <name evidence="1" type="ORF">METZ01_LOCUS443152</name>
</gene>
<reference evidence="1" key="1">
    <citation type="submission" date="2018-05" db="EMBL/GenBank/DDBJ databases">
        <authorList>
            <person name="Lanie J.A."/>
            <person name="Ng W.-L."/>
            <person name="Kazmierczak K.M."/>
            <person name="Andrzejewski T.M."/>
            <person name="Davidsen T.M."/>
            <person name="Wayne K.J."/>
            <person name="Tettelin H."/>
            <person name="Glass J.I."/>
            <person name="Rusch D."/>
            <person name="Podicherti R."/>
            <person name="Tsui H.-C.T."/>
            <person name="Winkler M.E."/>
        </authorList>
    </citation>
    <scope>NUCLEOTIDE SEQUENCE</scope>
</reference>
<evidence type="ECO:0000313" key="1">
    <source>
        <dbReference type="EMBL" id="SVD90298.1"/>
    </source>
</evidence>
<dbReference type="EMBL" id="UINC01180883">
    <property type="protein sequence ID" value="SVD90298.1"/>
    <property type="molecule type" value="Genomic_DNA"/>
</dbReference>
<feature type="non-terminal residue" evidence="1">
    <location>
        <position position="1"/>
    </location>
</feature>
<name>A0A382Z6F4_9ZZZZ</name>
<protein>
    <submittedName>
        <fullName evidence="1">Uncharacterized protein</fullName>
    </submittedName>
</protein>
<organism evidence="1">
    <name type="scientific">marine metagenome</name>
    <dbReference type="NCBI Taxonomy" id="408172"/>
    <lineage>
        <taxon>unclassified sequences</taxon>
        <taxon>metagenomes</taxon>
        <taxon>ecological metagenomes</taxon>
    </lineage>
</organism>
<dbReference type="AlphaFoldDB" id="A0A382Z6F4"/>
<sequence>TMGERCMFYIKCFGFEPWKTFKLIDIDPGFK</sequence>
<accession>A0A382Z6F4</accession>
<proteinExistence type="predicted"/>